<feature type="compositionally biased region" description="Basic and acidic residues" evidence="1">
    <location>
        <begin position="889"/>
        <end position="906"/>
    </location>
</feature>
<reference evidence="2" key="1">
    <citation type="submission" date="2018-02" db="EMBL/GenBank/DDBJ databases">
        <title>Rhizophora mucronata_Transcriptome.</title>
        <authorList>
            <person name="Meera S.P."/>
            <person name="Sreeshan A."/>
            <person name="Augustine A."/>
        </authorList>
    </citation>
    <scope>NUCLEOTIDE SEQUENCE</scope>
    <source>
        <tissue evidence="2">Leaf</tissue>
    </source>
</reference>
<organism evidence="2">
    <name type="scientific">Rhizophora mucronata</name>
    <name type="common">Asiatic mangrove</name>
    <dbReference type="NCBI Taxonomy" id="61149"/>
    <lineage>
        <taxon>Eukaryota</taxon>
        <taxon>Viridiplantae</taxon>
        <taxon>Streptophyta</taxon>
        <taxon>Embryophyta</taxon>
        <taxon>Tracheophyta</taxon>
        <taxon>Spermatophyta</taxon>
        <taxon>Magnoliopsida</taxon>
        <taxon>eudicotyledons</taxon>
        <taxon>Gunneridae</taxon>
        <taxon>Pentapetalae</taxon>
        <taxon>rosids</taxon>
        <taxon>fabids</taxon>
        <taxon>Malpighiales</taxon>
        <taxon>Rhizophoraceae</taxon>
        <taxon>Rhizophora</taxon>
    </lineage>
</organism>
<name>A0A2P2L5C0_RHIMU</name>
<feature type="region of interest" description="Disordered" evidence="1">
    <location>
        <begin position="464"/>
        <end position="504"/>
    </location>
</feature>
<evidence type="ECO:0000256" key="1">
    <source>
        <dbReference type="SAM" id="MobiDB-lite"/>
    </source>
</evidence>
<protein>
    <submittedName>
        <fullName evidence="2">Uncharacterized protein LOC105129180</fullName>
    </submittedName>
</protein>
<feature type="region of interest" description="Disordered" evidence="1">
    <location>
        <begin position="1116"/>
        <end position="1153"/>
    </location>
</feature>
<dbReference type="PANTHER" id="PTHR31008:SF4">
    <property type="entry name" value="COP1-INTERACTING PROTEIN 7"/>
    <property type="match status" value="1"/>
</dbReference>
<dbReference type="EMBL" id="GGEC01032689">
    <property type="protein sequence ID" value="MBX13173.1"/>
    <property type="molecule type" value="Transcribed_RNA"/>
</dbReference>
<dbReference type="GO" id="GO:0045893">
    <property type="term" value="P:positive regulation of DNA-templated transcription"/>
    <property type="evidence" value="ECO:0007669"/>
    <property type="project" value="TreeGrafter"/>
</dbReference>
<feature type="compositionally biased region" description="Low complexity" evidence="1">
    <location>
        <begin position="257"/>
        <end position="272"/>
    </location>
</feature>
<feature type="region of interest" description="Disordered" evidence="1">
    <location>
        <begin position="113"/>
        <end position="139"/>
    </location>
</feature>
<feature type="compositionally biased region" description="Polar residues" evidence="1">
    <location>
        <begin position="337"/>
        <end position="348"/>
    </location>
</feature>
<feature type="compositionally biased region" description="Basic residues" evidence="1">
    <location>
        <begin position="466"/>
        <end position="480"/>
    </location>
</feature>
<sequence>MDSRTLLDHALFQLTPTRTRCELVIFSGGVSEKLASGLLEPFISHLKTAKDQISKGGYSITLRPVAANASWFTKATLQRFVRFVNTPEILERFVIIETELEQIENSVQSNELMNADSEGPAGNVQKSTSTFKSKGDYTGDANAVQEENSKFRLQRALETRKAVLHREQAMAYARALVSGFEMDGINDLVSFADTFGASRLREACLNFMELCKRKNQDRLWINEVAAMQASRLDLPYVGTSGIILAGEESYPAGSQNGSTDASDSALSLGSLDQNKDGSLSASTQMQSADGKAQLPMPWPNHLPQYMHNFQGAMFPQVPPYQGYIFPGMQFTPPYFPGNNQWPPNGDDSSLNHDWEGDDHRNHKSSLRNKKKSKGQETLDQDDSTDPDNSSSETESDEKQPSVEHLHRKKGGKKSSRKVVIRNINYITSKRDGEKGSISEEISDEEEFIDGKALKQQVVEAVSSFERRHKSGQRHRKKSQHHMTGGSDAATDQENNTVALKGESRKDHWGTFESLLLKDKDMDSSENDHHASLVQEYVSNKSSEEGRSLALNLEYEEVKRQQAVSNDSFIAEKREITDAGESGVGSFEAGENVCPMTKKRDSPYEELLFSQRTDESGSSYRPTVSDYSTESLMVRSQKEGDWFFSSQLDQSTNKDEYMGLKTFSGAYDSSVSNDHFHNENSKKEVIADDSFIIQARPLVDDQSVSQLRTDIITVSDIVEVAHYKNGTPEISHDNAQACGSLEPDDLYMVLDRDSAAEHLGSSWTPEMDYEKDILSAEANRRHSDVEPTANRVKLPNSKGINGKTSGNPGGKVSGKEIRSKVSNGSLGRSRSDIVPKTKKPPSGVRNIVQKSKSEKEEENRKRMEELFTQRQKRIAERSTAGSISATSKKIPADKRSLGTSSKNEKPKIQPPNQENKKSVFRNSTIDRLAAARRTPKLESVQSKPSQPKKATSKVSSSQKTDGSNNKDTSSSVINDDTIPKMDGIVAKVEKSTEFEAPQVTPTTDSMDDFRDNKELHSIASIEKNEVNVSQRDNSDDKSSNGVSLHIASSAQIDCLQGGDDELPKVASVHYEDRQDSVHHGEYTSDTTIQPMPEAPNKAMYLSAVNIRDTDVISQILHSPQKSEMKMSTPPPDEKNSEPIHSRKKWNSDESSPKAAKGFRKLLLFGRKSRTSVEN</sequence>
<feature type="compositionally biased region" description="Basic and acidic residues" evidence="1">
    <location>
        <begin position="1130"/>
        <end position="1150"/>
    </location>
</feature>
<proteinExistence type="predicted"/>
<dbReference type="AlphaFoldDB" id="A0A2P2L5C0"/>
<feature type="compositionally biased region" description="Basic and acidic residues" evidence="1">
    <location>
        <begin position="1070"/>
        <end position="1081"/>
    </location>
</feature>
<feature type="compositionally biased region" description="Basic and acidic residues" evidence="1">
    <location>
        <begin position="1006"/>
        <end position="1015"/>
    </location>
</feature>
<feature type="region of interest" description="Disordered" evidence="1">
    <location>
        <begin position="779"/>
        <end position="1043"/>
    </location>
</feature>
<feature type="region of interest" description="Disordered" evidence="1">
    <location>
        <begin position="335"/>
        <end position="416"/>
    </location>
</feature>
<accession>A0A2P2L5C0</accession>
<feature type="compositionally biased region" description="Basic residues" evidence="1">
    <location>
        <begin position="361"/>
        <end position="372"/>
    </location>
</feature>
<feature type="compositionally biased region" description="Basic residues" evidence="1">
    <location>
        <begin position="405"/>
        <end position="416"/>
    </location>
</feature>
<feature type="compositionally biased region" description="Polar residues" evidence="1">
    <location>
        <begin position="276"/>
        <end position="287"/>
    </location>
</feature>
<evidence type="ECO:0000313" key="2">
    <source>
        <dbReference type="EMBL" id="MBX13173.1"/>
    </source>
</evidence>
<feature type="region of interest" description="Disordered" evidence="1">
    <location>
        <begin position="251"/>
        <end position="296"/>
    </location>
</feature>
<dbReference type="GO" id="GO:0009416">
    <property type="term" value="P:response to light stimulus"/>
    <property type="evidence" value="ECO:0007669"/>
    <property type="project" value="TreeGrafter"/>
</dbReference>
<feature type="compositionally biased region" description="Polar residues" evidence="1">
    <location>
        <begin position="938"/>
        <end position="973"/>
    </location>
</feature>
<feature type="compositionally biased region" description="Basic and acidic residues" evidence="1">
    <location>
        <begin position="349"/>
        <end position="360"/>
    </location>
</feature>
<dbReference type="PANTHER" id="PTHR31008">
    <property type="entry name" value="COP1-INTERACTING PROTEIN-RELATED"/>
    <property type="match status" value="1"/>
</dbReference>
<feature type="region of interest" description="Disordered" evidence="1">
    <location>
        <begin position="1070"/>
        <end position="1093"/>
    </location>
</feature>
<feature type="compositionally biased region" description="Basic and acidic residues" evidence="1">
    <location>
        <begin position="850"/>
        <end position="866"/>
    </location>
</feature>